<gene>
    <name evidence="1" type="ORF">PTE30175_03525</name>
</gene>
<sequence>MAAYYADFANRPERARQAARARAFEALAAKYPDDDEAQIFAALYLASTQSQADQTYAAYLKAAAVLEKDFVKYPEHPGVAHYLIHCYDAPPIAQLGLPAARKYAGIAPDAPHALHMPSHIFTRVGAWQESASTNRRSADVAKMNGDTFDAYHAADYMVYAYLQLGRVKEARKVLDEITHFASPTTATFGAPYTAAAMPARLALERGDWAAASQLPQQGFSFAFVEAITTFARALGAARKGDVTAADQDAQTLEAQHKALVEAKNNYWATEVEVQSMAAAAWIAKARGQPEEAVRLMRTAADLEDRNEKHIVTPGRLVPARELLGEMLLELKQPAAALNEFEHSQEREPNRLRGYVGAAAAAAAAGERDKARANYAKLLELTRDADTPLPEIALAKSYLAAK</sequence>
<dbReference type="AlphaFoldDB" id="A0A5E4X2C9"/>
<dbReference type="RefSeq" id="WP_150698351.1">
    <property type="nucleotide sequence ID" value="NZ_CABPRZ010000015.1"/>
</dbReference>
<dbReference type="Gene3D" id="1.25.40.10">
    <property type="entry name" value="Tetratricopeptide repeat domain"/>
    <property type="match status" value="1"/>
</dbReference>
<evidence type="ECO:0000313" key="2">
    <source>
        <dbReference type="Proteomes" id="UP000414233"/>
    </source>
</evidence>
<dbReference type="Proteomes" id="UP000414233">
    <property type="component" value="Unassembled WGS sequence"/>
</dbReference>
<accession>A0A5E4X2C9</accession>
<reference evidence="1 2" key="1">
    <citation type="submission" date="2019-08" db="EMBL/GenBank/DDBJ databases">
        <authorList>
            <person name="Peeters C."/>
        </authorList>
    </citation>
    <scope>NUCLEOTIDE SEQUENCE [LARGE SCALE GENOMIC DNA]</scope>
    <source>
        <strain evidence="1 2">LMG 30175</strain>
    </source>
</reference>
<name>A0A5E4X2C9_9BURK</name>
<organism evidence="1 2">
    <name type="scientific">Pandoraea terrae</name>
    <dbReference type="NCBI Taxonomy" id="1537710"/>
    <lineage>
        <taxon>Bacteria</taxon>
        <taxon>Pseudomonadati</taxon>
        <taxon>Pseudomonadota</taxon>
        <taxon>Betaproteobacteria</taxon>
        <taxon>Burkholderiales</taxon>
        <taxon>Burkholderiaceae</taxon>
        <taxon>Pandoraea</taxon>
    </lineage>
</organism>
<protein>
    <submittedName>
        <fullName evidence="1">Uncharacterized protein</fullName>
    </submittedName>
</protein>
<keyword evidence="2" id="KW-1185">Reference proteome</keyword>
<dbReference type="OrthoDB" id="9778494at2"/>
<dbReference type="PANTHER" id="PTHR45588:SF1">
    <property type="entry name" value="WW DOMAIN-CONTAINING PROTEIN"/>
    <property type="match status" value="1"/>
</dbReference>
<proteinExistence type="predicted"/>
<dbReference type="PANTHER" id="PTHR45588">
    <property type="entry name" value="TPR DOMAIN-CONTAINING PROTEIN"/>
    <property type="match status" value="1"/>
</dbReference>
<evidence type="ECO:0000313" key="1">
    <source>
        <dbReference type="EMBL" id="VVE30434.1"/>
    </source>
</evidence>
<dbReference type="InterPro" id="IPR011990">
    <property type="entry name" value="TPR-like_helical_dom_sf"/>
</dbReference>
<dbReference type="EMBL" id="CABPRZ010000015">
    <property type="protein sequence ID" value="VVE30434.1"/>
    <property type="molecule type" value="Genomic_DNA"/>
</dbReference>
<dbReference type="SUPFAM" id="SSF48452">
    <property type="entry name" value="TPR-like"/>
    <property type="match status" value="1"/>
</dbReference>